<dbReference type="PANTHER" id="PTHR36122">
    <property type="entry name" value="NICOTINAMIDE RIBOSIDE TRANSPORTER PNUC"/>
    <property type="match status" value="1"/>
</dbReference>
<reference evidence="11 12" key="1">
    <citation type="submission" date="2020-05" db="EMBL/GenBank/DDBJ databases">
        <title>Distinct polysaccharide utilization as determinants for interspecies competition between intestinal Prevotella spp.</title>
        <authorList>
            <person name="Galvez E.J.C."/>
            <person name="Iljazovic A."/>
            <person name="Strowig T."/>
        </authorList>
    </citation>
    <scope>NUCLEOTIDE SEQUENCE [LARGE SCALE GENOMIC DNA]</scope>
    <source>
        <strain evidence="11 12">PROD</strain>
    </source>
</reference>
<gene>
    <name evidence="11" type="ORF">HPS55_01310</name>
</gene>
<accession>A0ABX2ARB3</accession>
<dbReference type="Pfam" id="PF04973">
    <property type="entry name" value="NMN_transporter"/>
    <property type="match status" value="1"/>
</dbReference>
<evidence type="ECO:0000256" key="8">
    <source>
        <dbReference type="ARBA" id="ARBA00022989"/>
    </source>
</evidence>
<feature type="transmembrane region" description="Helical" evidence="10">
    <location>
        <begin position="30"/>
        <end position="48"/>
    </location>
</feature>
<evidence type="ECO:0000256" key="7">
    <source>
        <dbReference type="ARBA" id="ARBA00022692"/>
    </source>
</evidence>
<dbReference type="EMBL" id="JABKKE010000001">
    <property type="protein sequence ID" value="NPE12979.1"/>
    <property type="molecule type" value="Genomic_DNA"/>
</dbReference>
<comment type="subcellular location">
    <subcellularLocation>
        <location evidence="2">Cell membrane</location>
        <topology evidence="2">Multi-pass membrane protein</topology>
    </subcellularLocation>
</comment>
<evidence type="ECO:0000256" key="9">
    <source>
        <dbReference type="ARBA" id="ARBA00023136"/>
    </source>
</evidence>
<feature type="transmembrane region" description="Helical" evidence="10">
    <location>
        <begin position="96"/>
        <end position="123"/>
    </location>
</feature>
<comment type="function">
    <text evidence="1">Required for nicotinamide riboside transport across the inner membrane.</text>
</comment>
<keyword evidence="12" id="KW-1185">Reference proteome</keyword>
<keyword evidence="5" id="KW-0813">Transport</keyword>
<dbReference type="RefSeq" id="WP_172173867.1">
    <property type="nucleotide sequence ID" value="NZ_CASGIA010000003.1"/>
</dbReference>
<organism evidence="11 12">
    <name type="scientific">Xylanibacter rodentium</name>
    <dbReference type="NCBI Taxonomy" id="2736289"/>
    <lineage>
        <taxon>Bacteria</taxon>
        <taxon>Pseudomonadati</taxon>
        <taxon>Bacteroidota</taxon>
        <taxon>Bacteroidia</taxon>
        <taxon>Bacteroidales</taxon>
        <taxon>Prevotellaceae</taxon>
        <taxon>Xylanibacter</taxon>
    </lineage>
</organism>
<evidence type="ECO:0000256" key="3">
    <source>
        <dbReference type="ARBA" id="ARBA00006669"/>
    </source>
</evidence>
<feature type="transmembrane region" description="Helical" evidence="10">
    <location>
        <begin position="135"/>
        <end position="154"/>
    </location>
</feature>
<dbReference type="NCBIfam" id="TIGR01528">
    <property type="entry name" value="NMN_trans_PnuC"/>
    <property type="match status" value="1"/>
</dbReference>
<keyword evidence="6" id="KW-1003">Cell membrane</keyword>
<dbReference type="InterPro" id="IPR006419">
    <property type="entry name" value="NMN_transpt_PnuC"/>
</dbReference>
<feature type="transmembrane region" description="Helical" evidence="10">
    <location>
        <begin position="60"/>
        <end position="75"/>
    </location>
</feature>
<feature type="transmembrane region" description="Helical" evidence="10">
    <location>
        <begin position="184"/>
        <end position="201"/>
    </location>
</feature>
<keyword evidence="8 10" id="KW-1133">Transmembrane helix</keyword>
<evidence type="ECO:0000313" key="11">
    <source>
        <dbReference type="EMBL" id="NPE12979.1"/>
    </source>
</evidence>
<comment type="caution">
    <text evidence="11">The sequence shown here is derived from an EMBL/GenBank/DDBJ whole genome shotgun (WGS) entry which is preliminary data.</text>
</comment>
<evidence type="ECO:0000256" key="6">
    <source>
        <dbReference type="ARBA" id="ARBA00022475"/>
    </source>
</evidence>
<evidence type="ECO:0000256" key="10">
    <source>
        <dbReference type="SAM" id="Phobius"/>
    </source>
</evidence>
<keyword evidence="9 10" id="KW-0472">Membrane</keyword>
<protein>
    <recommendedName>
        <fullName evidence="4">Nicotinamide riboside transporter PnuC</fullName>
    </recommendedName>
</protein>
<evidence type="ECO:0000256" key="1">
    <source>
        <dbReference type="ARBA" id="ARBA00002672"/>
    </source>
</evidence>
<evidence type="ECO:0000313" key="12">
    <source>
        <dbReference type="Proteomes" id="UP001193734"/>
    </source>
</evidence>
<dbReference type="PANTHER" id="PTHR36122:SF2">
    <property type="entry name" value="NICOTINAMIDE RIBOSIDE TRANSPORTER PNUC"/>
    <property type="match status" value="1"/>
</dbReference>
<keyword evidence="7 10" id="KW-0812">Transmembrane</keyword>
<dbReference type="GeneID" id="82156392"/>
<evidence type="ECO:0000256" key="4">
    <source>
        <dbReference type="ARBA" id="ARBA00017522"/>
    </source>
</evidence>
<name>A0ABX2ARB3_9BACT</name>
<comment type="similarity">
    <text evidence="3">Belongs to the nicotinamide ribonucleoside (NR) uptake permease (TC 4.B.1) family.</text>
</comment>
<sequence length="209" mass="24181">MTEYLVNNWMDVLGTALGLLYLYLELKENILMWITGAIMPVVYTVVLYRAGLYADCGMEFYYFLAAVYGFWMWSRRRAVDVSSFSGGSRQGGEDKVFGLAISHIPVSVVYVLVPITFGLWFALWAFLNFCTDSNVPVLDAFTTSLSIIGLWMLSRKYIEQWWVWLVVDAVSSSLYIYKGIYARAFLYAVYTVIAVYGYYAWRRRMMKAR</sequence>
<evidence type="ECO:0000256" key="5">
    <source>
        <dbReference type="ARBA" id="ARBA00022448"/>
    </source>
</evidence>
<dbReference type="Proteomes" id="UP001193734">
    <property type="component" value="Unassembled WGS sequence"/>
</dbReference>
<evidence type="ECO:0000256" key="2">
    <source>
        <dbReference type="ARBA" id="ARBA00004651"/>
    </source>
</evidence>
<proteinExistence type="inferred from homology"/>